<feature type="signal peptide" evidence="4">
    <location>
        <begin position="1"/>
        <end position="24"/>
    </location>
</feature>
<feature type="binding site" evidence="2">
    <location>
        <position position="84"/>
    </location>
    <ligand>
        <name>Zn(2+)</name>
        <dbReference type="ChEBI" id="CHEBI:29105"/>
    </ligand>
</feature>
<dbReference type="AlphaFoldDB" id="A0A1H2JD11"/>
<protein>
    <submittedName>
        <fullName evidence="5">Carbonic anhydrase</fullName>
    </submittedName>
</protein>
<dbReference type="SUPFAM" id="SSF53056">
    <property type="entry name" value="beta-carbonic anhydrase, cab"/>
    <property type="match status" value="1"/>
</dbReference>
<dbReference type="InterPro" id="IPR001765">
    <property type="entry name" value="Carbonic_anhydrase"/>
</dbReference>
<feature type="binding site" evidence="2">
    <location>
        <position position="82"/>
    </location>
    <ligand>
        <name>Zn(2+)</name>
        <dbReference type="ChEBI" id="CHEBI:29105"/>
    </ligand>
</feature>
<evidence type="ECO:0000256" key="1">
    <source>
        <dbReference type="ARBA" id="ARBA00006217"/>
    </source>
</evidence>
<keyword evidence="2" id="KW-0479">Metal-binding</keyword>
<keyword evidence="4" id="KW-0732">Signal</keyword>
<accession>A0A1H2JD11</accession>
<dbReference type="PANTHER" id="PTHR11002">
    <property type="entry name" value="CARBONIC ANHYDRASE"/>
    <property type="match status" value="1"/>
</dbReference>
<feature type="region of interest" description="Disordered" evidence="3">
    <location>
        <begin position="252"/>
        <end position="289"/>
    </location>
</feature>
<dbReference type="Gene3D" id="3.40.1050.10">
    <property type="entry name" value="Carbonic anhydrase"/>
    <property type="match status" value="1"/>
</dbReference>
<dbReference type="Pfam" id="PF00484">
    <property type="entry name" value="Pro_CA"/>
    <property type="match status" value="1"/>
</dbReference>
<evidence type="ECO:0000313" key="5">
    <source>
        <dbReference type="EMBL" id="SDU54055.1"/>
    </source>
</evidence>
<evidence type="ECO:0000256" key="2">
    <source>
        <dbReference type="PIRSR" id="PIRSR601765-1"/>
    </source>
</evidence>
<keyword evidence="6" id="KW-1185">Reference proteome</keyword>
<dbReference type="PANTHER" id="PTHR11002:SF79">
    <property type="entry name" value="CARBONIC ANHYDRASE 2"/>
    <property type="match status" value="1"/>
</dbReference>
<dbReference type="EMBL" id="FNLL01000011">
    <property type="protein sequence ID" value="SDU54055.1"/>
    <property type="molecule type" value="Genomic_DNA"/>
</dbReference>
<comment type="similarity">
    <text evidence="1">Belongs to the beta-class carbonic anhydrase family.</text>
</comment>
<proteinExistence type="inferred from homology"/>
<organism evidence="5 6">
    <name type="scientific">Desulfobacula phenolica</name>
    <dbReference type="NCBI Taxonomy" id="90732"/>
    <lineage>
        <taxon>Bacteria</taxon>
        <taxon>Pseudomonadati</taxon>
        <taxon>Thermodesulfobacteriota</taxon>
        <taxon>Desulfobacteria</taxon>
        <taxon>Desulfobacterales</taxon>
        <taxon>Desulfobacteraceae</taxon>
        <taxon>Desulfobacula</taxon>
    </lineage>
</organism>
<dbReference type="RefSeq" id="WP_092236892.1">
    <property type="nucleotide sequence ID" value="NZ_FNLL01000011.1"/>
</dbReference>
<keyword evidence="2" id="KW-0862">Zinc</keyword>
<dbReference type="GO" id="GO:0008270">
    <property type="term" value="F:zinc ion binding"/>
    <property type="evidence" value="ECO:0007669"/>
    <property type="project" value="InterPro"/>
</dbReference>
<dbReference type="PROSITE" id="PS51257">
    <property type="entry name" value="PROKAR_LIPOPROTEIN"/>
    <property type="match status" value="1"/>
</dbReference>
<dbReference type="GO" id="GO:0004089">
    <property type="term" value="F:carbonate dehydratase activity"/>
    <property type="evidence" value="ECO:0007669"/>
    <property type="project" value="InterPro"/>
</dbReference>
<evidence type="ECO:0000313" key="6">
    <source>
        <dbReference type="Proteomes" id="UP000199608"/>
    </source>
</evidence>
<feature type="chain" id="PRO_5011776465" evidence="4">
    <location>
        <begin position="25"/>
        <end position="289"/>
    </location>
</feature>
<dbReference type="SMART" id="SM00947">
    <property type="entry name" value="Pro_CA"/>
    <property type="match status" value="1"/>
</dbReference>
<sequence>MKKSTIWLFSGILIAGLISLTACSDKPKGEKPSPDAVIKMLQDGNDRFVSGKSEHPNINKNRLIQAGRESQADHAYATVITCSDSRVPVEAIFDAGIMDIFVIRVAGNVCDTDEVGSIEYGLAHVHTPVMLVLGHTQCGAVTAVTNAVLGKGHALERNIPPLVDNIEPAVKKAMEIYPHAKGDEIIPLAIEENVWTSIRDLFMKSPSTRDLVKNDKVKVVGAIYDVGTGKINWLKQAKVTNILHEVEADPQRALEAMAPHDEAPHEDAAQDHTVPQKETDKETDTVQHE</sequence>
<reference evidence="6" key="1">
    <citation type="submission" date="2016-10" db="EMBL/GenBank/DDBJ databases">
        <authorList>
            <person name="Varghese N."/>
            <person name="Submissions S."/>
        </authorList>
    </citation>
    <scope>NUCLEOTIDE SEQUENCE [LARGE SCALE GENOMIC DNA]</scope>
    <source>
        <strain evidence="6">DSM 3384</strain>
    </source>
</reference>
<evidence type="ECO:0000256" key="3">
    <source>
        <dbReference type="SAM" id="MobiDB-lite"/>
    </source>
</evidence>
<name>A0A1H2JD11_9BACT</name>
<dbReference type="CDD" id="cd03378">
    <property type="entry name" value="beta_CA_cladeC"/>
    <property type="match status" value="1"/>
</dbReference>
<dbReference type="InterPro" id="IPR036874">
    <property type="entry name" value="Carbonic_anhydrase_sf"/>
</dbReference>
<dbReference type="Proteomes" id="UP000199608">
    <property type="component" value="Unassembled WGS sequence"/>
</dbReference>
<feature type="binding site" evidence="2">
    <location>
        <position position="138"/>
    </location>
    <ligand>
        <name>Zn(2+)</name>
        <dbReference type="ChEBI" id="CHEBI:29105"/>
    </ligand>
</feature>
<comment type="cofactor">
    <cofactor evidence="2">
        <name>Zn(2+)</name>
        <dbReference type="ChEBI" id="CHEBI:29105"/>
    </cofactor>
    <text evidence="2">Binds 1 zinc ion per subunit.</text>
</comment>
<feature type="binding site" evidence="2">
    <location>
        <position position="135"/>
    </location>
    <ligand>
        <name>Zn(2+)</name>
        <dbReference type="ChEBI" id="CHEBI:29105"/>
    </ligand>
</feature>
<evidence type="ECO:0000256" key="4">
    <source>
        <dbReference type="SAM" id="SignalP"/>
    </source>
</evidence>
<gene>
    <name evidence="5" type="ORF">SAMN04487931_111160</name>
</gene>